<dbReference type="CDD" id="cd02042">
    <property type="entry name" value="ParAB_family"/>
    <property type="match status" value="1"/>
</dbReference>
<dbReference type="Pfam" id="PF13614">
    <property type="entry name" value="AAA_31"/>
    <property type="match status" value="1"/>
</dbReference>
<dbReference type="InterPro" id="IPR050678">
    <property type="entry name" value="DNA_Partitioning_ATPase"/>
</dbReference>
<dbReference type="PANTHER" id="PTHR13696">
    <property type="entry name" value="P-LOOP CONTAINING NUCLEOSIDE TRIPHOSPHATE HYDROLASE"/>
    <property type="match status" value="1"/>
</dbReference>
<keyword evidence="3" id="KW-1185">Reference proteome</keyword>
<feature type="domain" description="AAA" evidence="1">
    <location>
        <begin position="159"/>
        <end position="303"/>
    </location>
</feature>
<dbReference type="InterPro" id="IPR025669">
    <property type="entry name" value="AAA_dom"/>
</dbReference>
<dbReference type="EMBL" id="JBHUCX010000021">
    <property type="protein sequence ID" value="MFD1674815.1"/>
    <property type="molecule type" value="Genomic_DNA"/>
</dbReference>
<dbReference type="SUPFAM" id="SSF52540">
    <property type="entry name" value="P-loop containing nucleoside triphosphate hydrolases"/>
    <property type="match status" value="1"/>
</dbReference>
<dbReference type="Gene3D" id="3.40.50.300">
    <property type="entry name" value="P-loop containing nucleotide triphosphate hydrolases"/>
    <property type="match status" value="1"/>
</dbReference>
<evidence type="ECO:0000259" key="1">
    <source>
        <dbReference type="Pfam" id="PF13614"/>
    </source>
</evidence>
<protein>
    <submittedName>
        <fullName evidence="2">ParA family protein</fullName>
    </submittedName>
</protein>
<dbReference type="PANTHER" id="PTHR13696:SF52">
    <property type="entry name" value="PARA FAMILY PROTEIN CT_582"/>
    <property type="match status" value="1"/>
</dbReference>
<dbReference type="Proteomes" id="UP001597079">
    <property type="component" value="Unassembled WGS sequence"/>
</dbReference>
<reference evidence="3" key="1">
    <citation type="journal article" date="2019" name="Int. J. Syst. Evol. Microbiol.">
        <title>The Global Catalogue of Microorganisms (GCM) 10K type strain sequencing project: providing services to taxonomists for standard genome sequencing and annotation.</title>
        <authorList>
            <consortium name="The Broad Institute Genomics Platform"/>
            <consortium name="The Broad Institute Genome Sequencing Center for Infectious Disease"/>
            <person name="Wu L."/>
            <person name="Ma J."/>
        </authorList>
    </citation>
    <scope>NUCLEOTIDE SEQUENCE [LARGE SCALE GENOMIC DNA]</scope>
    <source>
        <strain evidence="3">CGMCC 1.12286</strain>
    </source>
</reference>
<accession>A0ABW4JI28</accession>
<name>A0ABW4JI28_9BACL</name>
<dbReference type="InterPro" id="IPR027417">
    <property type="entry name" value="P-loop_NTPase"/>
</dbReference>
<dbReference type="SUPFAM" id="SSF52172">
    <property type="entry name" value="CheY-like"/>
    <property type="match status" value="1"/>
</dbReference>
<comment type="caution">
    <text evidence="2">The sequence shown here is derived from an EMBL/GenBank/DDBJ whole genome shotgun (WGS) entry which is preliminary data.</text>
</comment>
<organism evidence="2 3">
    <name type="scientific">Alicyclobacillus fodiniaquatilis</name>
    <dbReference type="NCBI Taxonomy" id="1661150"/>
    <lineage>
        <taxon>Bacteria</taxon>
        <taxon>Bacillati</taxon>
        <taxon>Bacillota</taxon>
        <taxon>Bacilli</taxon>
        <taxon>Bacillales</taxon>
        <taxon>Alicyclobacillaceae</taxon>
        <taxon>Alicyclobacillus</taxon>
    </lineage>
</organism>
<dbReference type="InterPro" id="IPR011006">
    <property type="entry name" value="CheY-like_superfamily"/>
</dbReference>
<evidence type="ECO:0000313" key="2">
    <source>
        <dbReference type="EMBL" id="MFD1674815.1"/>
    </source>
</evidence>
<dbReference type="RefSeq" id="WP_377942685.1">
    <property type="nucleotide sequence ID" value="NZ_JBHUCX010000021.1"/>
</dbReference>
<sequence>MLLLLEPDRVRQAEALAAAERAGLKLSAVDHEEKLSTIDVTAVELVLVGADWPGVGQIQGLGFVCPFIYVGSSDDDAAYEKARQLRCVDVVTYPLSMDYLKRWIQEAEPEEKEPVSSTSMTPMEAILKRHRLPRPTIITAHTNEKDIPVGDPDPLLRGRVVVIHSARGGVGKSTLTALLARTLSRQRLAVGVIDLDPKGNLQAIHHQPAAMTADDFTRLPTQMDESAFKDSLVQVDDWYLLPSGRARNGLDETTLRRLIHPFCRYFDVVLIDTSPSATTTYTALELADRVVFTMTPEWMAFKRFLEEYELVRHMKTASHVVMAVNRIRVNVSEHRRVLRLLQEADVASDIVQIPEDRRLYRDVMTASPLTGSRKVSAGVVQVMDALHLLPRVDDARKRRTLREVFSR</sequence>
<proteinExistence type="predicted"/>
<evidence type="ECO:0000313" key="3">
    <source>
        <dbReference type="Proteomes" id="UP001597079"/>
    </source>
</evidence>
<gene>
    <name evidence="2" type="ORF">ACFSB2_08905</name>
</gene>